<dbReference type="InterPro" id="IPR036291">
    <property type="entry name" value="NAD(P)-bd_dom_sf"/>
</dbReference>
<organism evidence="2 3">
    <name type="scientific">Aspergillus pseudoustus</name>
    <dbReference type="NCBI Taxonomy" id="1810923"/>
    <lineage>
        <taxon>Eukaryota</taxon>
        <taxon>Fungi</taxon>
        <taxon>Dikarya</taxon>
        <taxon>Ascomycota</taxon>
        <taxon>Pezizomycotina</taxon>
        <taxon>Eurotiomycetes</taxon>
        <taxon>Eurotiomycetidae</taxon>
        <taxon>Eurotiales</taxon>
        <taxon>Aspergillaceae</taxon>
        <taxon>Aspergillus</taxon>
        <taxon>Aspergillus subgen. Nidulantes</taxon>
    </lineage>
</organism>
<dbReference type="Gene3D" id="3.40.50.720">
    <property type="entry name" value="NAD(P)-binding Rossmann-like Domain"/>
    <property type="match status" value="1"/>
</dbReference>
<keyword evidence="1" id="KW-0472">Membrane</keyword>
<dbReference type="SUPFAM" id="SSF51735">
    <property type="entry name" value="NAD(P)-binding Rossmann-fold domains"/>
    <property type="match status" value="1"/>
</dbReference>
<dbReference type="EMBL" id="JBFXLU010000114">
    <property type="protein sequence ID" value="KAL2841020.1"/>
    <property type="molecule type" value="Genomic_DNA"/>
</dbReference>
<name>A0ABR4JLY8_9EURO</name>
<keyword evidence="3" id="KW-1185">Reference proteome</keyword>
<protein>
    <submittedName>
        <fullName evidence="2">Uncharacterized protein</fullName>
    </submittedName>
</protein>
<comment type="caution">
    <text evidence="2">The sequence shown here is derived from an EMBL/GenBank/DDBJ whole genome shotgun (WGS) entry which is preliminary data.</text>
</comment>
<proteinExistence type="predicted"/>
<accession>A0ABR4JLY8</accession>
<evidence type="ECO:0000313" key="3">
    <source>
        <dbReference type="Proteomes" id="UP001610446"/>
    </source>
</evidence>
<reference evidence="2 3" key="1">
    <citation type="submission" date="2024-07" db="EMBL/GenBank/DDBJ databases">
        <title>Section-level genome sequencing and comparative genomics of Aspergillus sections Usti and Cavernicolus.</title>
        <authorList>
            <consortium name="Lawrence Berkeley National Laboratory"/>
            <person name="Nybo J.L."/>
            <person name="Vesth T.C."/>
            <person name="Theobald S."/>
            <person name="Frisvad J.C."/>
            <person name="Larsen T.O."/>
            <person name="Kjaerboelling I."/>
            <person name="Rothschild-Mancinelli K."/>
            <person name="Lyhne E.K."/>
            <person name="Kogle M.E."/>
            <person name="Barry K."/>
            <person name="Clum A."/>
            <person name="Na H."/>
            <person name="Ledsgaard L."/>
            <person name="Lin J."/>
            <person name="Lipzen A."/>
            <person name="Kuo A."/>
            <person name="Riley R."/>
            <person name="Mondo S."/>
            <person name="Labutti K."/>
            <person name="Haridas S."/>
            <person name="Pangalinan J."/>
            <person name="Salamov A.A."/>
            <person name="Simmons B.A."/>
            <person name="Magnuson J.K."/>
            <person name="Chen J."/>
            <person name="Drula E."/>
            <person name="Henrissat B."/>
            <person name="Wiebenga A."/>
            <person name="Lubbers R.J."/>
            <person name="Gomes A.C."/>
            <person name="Makela M.R."/>
            <person name="Stajich J."/>
            <person name="Grigoriev I.V."/>
            <person name="Mortensen U.H."/>
            <person name="De Vries R.P."/>
            <person name="Baker S.E."/>
            <person name="Andersen M.R."/>
        </authorList>
    </citation>
    <scope>NUCLEOTIDE SEQUENCE [LARGE SCALE GENOMIC DNA]</scope>
    <source>
        <strain evidence="2 3">CBS 123904</strain>
    </source>
</reference>
<evidence type="ECO:0000313" key="2">
    <source>
        <dbReference type="EMBL" id="KAL2841020.1"/>
    </source>
</evidence>
<sequence>MVANSIAIIRCSRMGLAVACHLSAGCRVYIANYLSNVLSATQQAPVDNSYIVKAHQVDILNYNSLREFTRVTAHMVLNTIVHTARLLPLASIVCIINMASYMGFSLPADLERHLAIASRANKDSHSPARATVKAWGRVRARVNLVSPGIISIATRRQKIKGLAGKFIMLSLVARLLFITGSNILVDGGLSRP</sequence>
<dbReference type="Proteomes" id="UP001610446">
    <property type="component" value="Unassembled WGS sequence"/>
</dbReference>
<keyword evidence="1" id="KW-0812">Transmembrane</keyword>
<keyword evidence="1" id="KW-1133">Transmembrane helix</keyword>
<evidence type="ECO:0000256" key="1">
    <source>
        <dbReference type="SAM" id="Phobius"/>
    </source>
</evidence>
<gene>
    <name evidence="2" type="ORF">BJY01DRAFT_236521</name>
</gene>
<feature type="transmembrane region" description="Helical" evidence="1">
    <location>
        <begin position="166"/>
        <end position="185"/>
    </location>
</feature>